<comment type="caution">
    <text evidence="8">The sequence shown here is derived from an EMBL/GenBank/DDBJ whole genome shotgun (WGS) entry which is preliminary data.</text>
</comment>
<dbReference type="InterPro" id="IPR006094">
    <property type="entry name" value="Oxid_FAD_bind_N"/>
</dbReference>
<name>A0A8K0W389_9PLEO</name>
<dbReference type="InterPro" id="IPR016166">
    <property type="entry name" value="FAD-bd_PCMH"/>
</dbReference>
<evidence type="ECO:0000256" key="1">
    <source>
        <dbReference type="ARBA" id="ARBA00001974"/>
    </source>
</evidence>
<dbReference type="InterPro" id="IPR050416">
    <property type="entry name" value="FAD-linked_Oxidoreductase"/>
</dbReference>
<accession>A0A8K0W389</accession>
<protein>
    <recommendedName>
        <fullName evidence="7">FAD-binding PCMH-type domain-containing protein</fullName>
    </recommendedName>
</protein>
<keyword evidence="3" id="KW-0285">Flavoprotein</keyword>
<reference evidence="8" key="1">
    <citation type="journal article" date="2021" name="Nat. Commun.">
        <title>Genetic determinants of endophytism in the Arabidopsis root mycobiome.</title>
        <authorList>
            <person name="Mesny F."/>
            <person name="Miyauchi S."/>
            <person name="Thiergart T."/>
            <person name="Pickel B."/>
            <person name="Atanasova L."/>
            <person name="Karlsson M."/>
            <person name="Huettel B."/>
            <person name="Barry K.W."/>
            <person name="Haridas S."/>
            <person name="Chen C."/>
            <person name="Bauer D."/>
            <person name="Andreopoulos W."/>
            <person name="Pangilinan J."/>
            <person name="LaButti K."/>
            <person name="Riley R."/>
            <person name="Lipzen A."/>
            <person name="Clum A."/>
            <person name="Drula E."/>
            <person name="Henrissat B."/>
            <person name="Kohler A."/>
            <person name="Grigoriev I.V."/>
            <person name="Martin F.M."/>
            <person name="Hacquard S."/>
        </authorList>
    </citation>
    <scope>NUCLEOTIDE SEQUENCE</scope>
    <source>
        <strain evidence="8">MPI-SDFR-AT-0120</strain>
    </source>
</reference>
<proteinExistence type="inferred from homology"/>
<dbReference type="Gene3D" id="3.40.462.20">
    <property type="match status" value="1"/>
</dbReference>
<evidence type="ECO:0000259" key="7">
    <source>
        <dbReference type="PROSITE" id="PS51387"/>
    </source>
</evidence>
<keyword evidence="9" id="KW-1185">Reference proteome</keyword>
<feature type="domain" description="FAD-binding PCMH-type" evidence="7">
    <location>
        <begin position="61"/>
        <end position="224"/>
    </location>
</feature>
<dbReference type="PROSITE" id="PS51387">
    <property type="entry name" value="FAD_PCMH"/>
    <property type="match status" value="1"/>
</dbReference>
<feature type="chain" id="PRO_5035438105" description="FAD-binding PCMH-type domain-containing protein" evidence="6">
    <location>
        <begin position="22"/>
        <end position="490"/>
    </location>
</feature>
<evidence type="ECO:0000313" key="8">
    <source>
        <dbReference type="EMBL" id="KAH7093198.1"/>
    </source>
</evidence>
<dbReference type="InterPro" id="IPR016169">
    <property type="entry name" value="FAD-bd_PCMH_sub2"/>
</dbReference>
<evidence type="ECO:0000256" key="2">
    <source>
        <dbReference type="ARBA" id="ARBA00005466"/>
    </source>
</evidence>
<dbReference type="PANTHER" id="PTHR42973:SF9">
    <property type="entry name" value="FAD-BINDING PCMH-TYPE DOMAIN-CONTAINING PROTEIN-RELATED"/>
    <property type="match status" value="1"/>
</dbReference>
<dbReference type="EMBL" id="JAGMVJ010000002">
    <property type="protein sequence ID" value="KAH7093198.1"/>
    <property type="molecule type" value="Genomic_DNA"/>
</dbReference>
<feature type="signal peptide" evidence="6">
    <location>
        <begin position="1"/>
        <end position="21"/>
    </location>
</feature>
<comment type="cofactor">
    <cofactor evidence="1">
        <name>FAD</name>
        <dbReference type="ChEBI" id="CHEBI:57692"/>
    </cofactor>
</comment>
<evidence type="ECO:0000256" key="5">
    <source>
        <dbReference type="ARBA" id="ARBA00023002"/>
    </source>
</evidence>
<dbReference type="Proteomes" id="UP000813461">
    <property type="component" value="Unassembled WGS sequence"/>
</dbReference>
<keyword evidence="6" id="KW-0732">Signal</keyword>
<evidence type="ECO:0000256" key="4">
    <source>
        <dbReference type="ARBA" id="ARBA00022827"/>
    </source>
</evidence>
<dbReference type="OrthoDB" id="9996127at2759"/>
<dbReference type="GO" id="GO:0071949">
    <property type="term" value="F:FAD binding"/>
    <property type="evidence" value="ECO:0007669"/>
    <property type="project" value="InterPro"/>
</dbReference>
<dbReference type="InterPro" id="IPR012951">
    <property type="entry name" value="BBE"/>
</dbReference>
<dbReference type="PANTHER" id="PTHR42973">
    <property type="entry name" value="BINDING OXIDOREDUCTASE, PUTATIVE (AFU_ORTHOLOGUE AFUA_1G17690)-RELATED"/>
    <property type="match status" value="1"/>
</dbReference>
<evidence type="ECO:0000313" key="9">
    <source>
        <dbReference type="Proteomes" id="UP000813461"/>
    </source>
</evidence>
<dbReference type="Pfam" id="PF01565">
    <property type="entry name" value="FAD_binding_4"/>
    <property type="match status" value="1"/>
</dbReference>
<dbReference type="InterPro" id="IPR036318">
    <property type="entry name" value="FAD-bd_PCMH-like_sf"/>
</dbReference>
<keyword evidence="4" id="KW-0274">FAD</keyword>
<dbReference type="Pfam" id="PF08031">
    <property type="entry name" value="BBE"/>
    <property type="match status" value="1"/>
</dbReference>
<organism evidence="8 9">
    <name type="scientific">Paraphoma chrysanthemicola</name>
    <dbReference type="NCBI Taxonomy" id="798071"/>
    <lineage>
        <taxon>Eukaryota</taxon>
        <taxon>Fungi</taxon>
        <taxon>Dikarya</taxon>
        <taxon>Ascomycota</taxon>
        <taxon>Pezizomycotina</taxon>
        <taxon>Dothideomycetes</taxon>
        <taxon>Pleosporomycetidae</taxon>
        <taxon>Pleosporales</taxon>
        <taxon>Pleosporineae</taxon>
        <taxon>Phaeosphaeriaceae</taxon>
        <taxon>Paraphoma</taxon>
    </lineage>
</organism>
<sequence>MRFKTIAAWLSCLWSIDFVIAQDNLKPAIAALQSQLSPDAVVTIPWDSHWQDLQVRCTSPRISPDYTVVVEVATEADVQATVTFASRYNIPFLAAAGNHGWTKTLNKLPYGIQINLRKLNSTTLSSKGDTAAIAGGTIQYEITRSLFAKGKYAVAGPLLGGGHSLLQGQHGYALDNLVSARVVLANGTLVRASRTENADLFWAIRGAGHNFGIVTSLEVKAYDIPSNWTVYSFVYPTEKVEELFRLVNKIENSGTTRPAKLALTGIFVRIPAVDANNAVVAYTVAYEGSEDEAAKWAAQFAAVGPISTTTSTNVNYVDLYTVTGNSIDGQVCQRNKNGAGAGVSLPAWDLTGLRKAFTIFSKMTADPRFNSAITLLENYGMQGVRAVDSTTTALALEEREYPILASPVLWWEGVDEQTTKDADAYMIAIRNALYTGLDSTSKKRHAYVNYANGDEPTQELYGYDSRLEKLKELKKLWDPENRFGFYNPLV</sequence>
<dbReference type="GO" id="GO:0016491">
    <property type="term" value="F:oxidoreductase activity"/>
    <property type="evidence" value="ECO:0007669"/>
    <property type="project" value="UniProtKB-KW"/>
</dbReference>
<evidence type="ECO:0000256" key="3">
    <source>
        <dbReference type="ARBA" id="ARBA00022630"/>
    </source>
</evidence>
<dbReference type="Gene3D" id="3.30.465.10">
    <property type="match status" value="1"/>
</dbReference>
<evidence type="ECO:0000256" key="6">
    <source>
        <dbReference type="SAM" id="SignalP"/>
    </source>
</evidence>
<dbReference type="SUPFAM" id="SSF56176">
    <property type="entry name" value="FAD-binding/transporter-associated domain-like"/>
    <property type="match status" value="1"/>
</dbReference>
<gene>
    <name evidence="8" type="ORF">FB567DRAFT_544580</name>
</gene>
<dbReference type="AlphaFoldDB" id="A0A8K0W389"/>
<comment type="similarity">
    <text evidence="2">Belongs to the oxygen-dependent FAD-linked oxidoreductase family.</text>
</comment>
<keyword evidence="5" id="KW-0560">Oxidoreductase</keyword>